<evidence type="ECO:0000313" key="13">
    <source>
        <dbReference type="EMBL" id="KAL0969553.1"/>
    </source>
</evidence>
<keyword evidence="6" id="KW-0863">Zinc-finger</keyword>
<comment type="subcellular location">
    <subcellularLocation>
        <location evidence="1">Nucleus</location>
    </subcellularLocation>
</comment>
<evidence type="ECO:0000256" key="10">
    <source>
        <dbReference type="ARBA" id="ARBA00023163"/>
    </source>
</evidence>
<keyword evidence="7" id="KW-0862">Zinc</keyword>
<proteinExistence type="inferred from homology"/>
<evidence type="ECO:0000256" key="4">
    <source>
        <dbReference type="ARBA" id="ARBA00022723"/>
    </source>
</evidence>
<comment type="caution">
    <text evidence="13">The sequence shown here is derived from an EMBL/GenBank/DDBJ whole genome shotgun (WGS) entry which is preliminary data.</text>
</comment>
<evidence type="ECO:0000313" key="14">
    <source>
        <dbReference type="Proteomes" id="UP001557470"/>
    </source>
</evidence>
<gene>
    <name evidence="13" type="ORF">UPYG_G00229030</name>
</gene>
<keyword evidence="9" id="KW-0238">DNA-binding</keyword>
<keyword evidence="3" id="KW-0597">Phosphoprotein</keyword>
<evidence type="ECO:0000256" key="2">
    <source>
        <dbReference type="ARBA" id="ARBA00006991"/>
    </source>
</evidence>
<evidence type="ECO:0000256" key="9">
    <source>
        <dbReference type="ARBA" id="ARBA00023125"/>
    </source>
</evidence>
<dbReference type="GO" id="GO:0005634">
    <property type="term" value="C:nucleus"/>
    <property type="evidence" value="ECO:0007669"/>
    <property type="project" value="UniProtKB-SubCell"/>
</dbReference>
<keyword evidence="5" id="KW-0677">Repeat</keyword>
<evidence type="ECO:0000256" key="8">
    <source>
        <dbReference type="ARBA" id="ARBA00023015"/>
    </source>
</evidence>
<dbReference type="AlphaFoldDB" id="A0ABD0X3J1"/>
<name>A0ABD0X3J1_UMBPY</name>
<evidence type="ECO:0000256" key="11">
    <source>
        <dbReference type="ARBA" id="ARBA00023242"/>
    </source>
</evidence>
<evidence type="ECO:0000256" key="6">
    <source>
        <dbReference type="ARBA" id="ARBA00022771"/>
    </source>
</evidence>
<dbReference type="PANTHER" id="PTHR15507">
    <property type="entry name" value="ZINC FINGER PROTEIN RLF"/>
    <property type="match status" value="1"/>
</dbReference>
<reference evidence="13 14" key="1">
    <citation type="submission" date="2024-06" db="EMBL/GenBank/DDBJ databases">
        <authorList>
            <person name="Pan Q."/>
            <person name="Wen M."/>
            <person name="Jouanno E."/>
            <person name="Zahm M."/>
            <person name="Klopp C."/>
            <person name="Cabau C."/>
            <person name="Louis A."/>
            <person name="Berthelot C."/>
            <person name="Parey E."/>
            <person name="Roest Crollius H."/>
            <person name="Montfort J."/>
            <person name="Robinson-Rechavi M."/>
            <person name="Bouchez O."/>
            <person name="Lampietro C."/>
            <person name="Lopez Roques C."/>
            <person name="Donnadieu C."/>
            <person name="Postlethwait J."/>
            <person name="Bobe J."/>
            <person name="Verreycken H."/>
            <person name="Guiguen Y."/>
        </authorList>
    </citation>
    <scope>NUCLEOTIDE SEQUENCE [LARGE SCALE GENOMIC DNA]</scope>
    <source>
        <strain evidence="13">Up_M1</strain>
        <tissue evidence="13">Testis</tissue>
    </source>
</reference>
<dbReference type="InterPro" id="IPR052251">
    <property type="entry name" value="GH-ZnFinger_Regulators"/>
</dbReference>
<evidence type="ECO:0000259" key="12">
    <source>
        <dbReference type="Pfam" id="PF25580"/>
    </source>
</evidence>
<evidence type="ECO:0000256" key="7">
    <source>
        <dbReference type="ARBA" id="ARBA00022833"/>
    </source>
</evidence>
<dbReference type="EMBL" id="JAGEUA010000007">
    <property type="protein sequence ID" value="KAL0969553.1"/>
    <property type="molecule type" value="Genomic_DNA"/>
</dbReference>
<evidence type="ECO:0000256" key="3">
    <source>
        <dbReference type="ARBA" id="ARBA00022553"/>
    </source>
</evidence>
<dbReference type="PANTHER" id="PTHR15507:SF14">
    <property type="entry name" value="ZINC FINGER PROTEIN 292"/>
    <property type="match status" value="1"/>
</dbReference>
<evidence type="ECO:0000256" key="5">
    <source>
        <dbReference type="ARBA" id="ARBA00022737"/>
    </source>
</evidence>
<evidence type="ECO:0000256" key="1">
    <source>
        <dbReference type="ARBA" id="ARBA00004123"/>
    </source>
</evidence>
<feature type="domain" description="Zinc finger protein Rlf/292/654 TPR repeats" evidence="12">
    <location>
        <begin position="241"/>
        <end position="460"/>
    </location>
</feature>
<protein>
    <recommendedName>
        <fullName evidence="12">Zinc finger protein Rlf/292/654 TPR repeats domain-containing protein</fullName>
    </recommendedName>
</protein>
<organism evidence="13 14">
    <name type="scientific">Umbra pygmaea</name>
    <name type="common">Eastern mudminnow</name>
    <dbReference type="NCBI Taxonomy" id="75934"/>
    <lineage>
        <taxon>Eukaryota</taxon>
        <taxon>Metazoa</taxon>
        <taxon>Chordata</taxon>
        <taxon>Craniata</taxon>
        <taxon>Vertebrata</taxon>
        <taxon>Euteleostomi</taxon>
        <taxon>Actinopterygii</taxon>
        <taxon>Neopterygii</taxon>
        <taxon>Teleostei</taxon>
        <taxon>Protacanthopterygii</taxon>
        <taxon>Esociformes</taxon>
        <taxon>Umbridae</taxon>
        <taxon>Umbra</taxon>
    </lineage>
</organism>
<sequence>MAEGETEKEYDTRKATEGLRERFKELTRTLIESPESPSEASLRFCQEFCQVLVEHASRWKAEEDPVPLLEAYTVAILSYAKATTCLSSECENVPRVLENLALSCVELLLSLPEHVPGALWDEFQSSVKSAHSFLQENGNTQLYMLSVMAQEPGVWTNATLCRIMSNEIPEIDKVHEFLHLEGPTLLSMRLKHLIKQNRSEKAAVLAKMCSEYPEYEGKWNFKQTYLVCLCMTKTQEDLMQEISQVDCKDALEMICNLESDGDEKAALCLCSSFLKRQLLQGDVYCAWELTLFWSKLLMRSEASADSFLEQCRKLVLLSRSVCHILFLIKVIQSEVGEVGLPVCIEMCIQALQMASSNDMDSRTTICKTISCLLPGDLEVKRACKLTEFLIQPTTESYYAVESLYNEPDEKLDDENLPVPNSLRCELLLALKTQWPFDPEFWDWRTLKRHCLALMGEEASIVSPVDTLRDTDEELEEGAAEKALTRRRSLSRMWRRM</sequence>
<keyword evidence="14" id="KW-1185">Reference proteome</keyword>
<dbReference type="Pfam" id="PF25580">
    <property type="entry name" value="TPR_Rlf"/>
    <property type="match status" value="1"/>
</dbReference>
<dbReference type="InterPro" id="IPR057986">
    <property type="entry name" value="TPR_Rlf/292/654"/>
</dbReference>
<accession>A0ABD0X3J1</accession>
<keyword evidence="11" id="KW-0539">Nucleus</keyword>
<keyword evidence="8" id="KW-0805">Transcription regulation</keyword>
<comment type="similarity">
    <text evidence="2">Belongs to the krueppel C2H2-type zinc-finger protein family.</text>
</comment>
<keyword evidence="4" id="KW-0479">Metal-binding</keyword>
<dbReference type="Proteomes" id="UP001557470">
    <property type="component" value="Unassembled WGS sequence"/>
</dbReference>
<dbReference type="GO" id="GO:0003677">
    <property type="term" value="F:DNA binding"/>
    <property type="evidence" value="ECO:0007669"/>
    <property type="project" value="UniProtKB-KW"/>
</dbReference>
<dbReference type="GO" id="GO:0008270">
    <property type="term" value="F:zinc ion binding"/>
    <property type="evidence" value="ECO:0007669"/>
    <property type="project" value="UniProtKB-KW"/>
</dbReference>
<keyword evidence="10" id="KW-0804">Transcription</keyword>